<proteinExistence type="predicted"/>
<dbReference type="EMBL" id="BART01036191">
    <property type="protein sequence ID" value="GAH08454.1"/>
    <property type="molecule type" value="Genomic_DNA"/>
</dbReference>
<accession>X1DU39</accession>
<evidence type="ECO:0000313" key="1">
    <source>
        <dbReference type="EMBL" id="GAH08454.1"/>
    </source>
</evidence>
<gene>
    <name evidence="1" type="ORF">S01H4_61140</name>
</gene>
<comment type="caution">
    <text evidence="1">The sequence shown here is derived from an EMBL/GenBank/DDBJ whole genome shotgun (WGS) entry which is preliminary data.</text>
</comment>
<name>X1DU39_9ZZZZ</name>
<sequence>NVVFMPEERAEAAIYPLKIFSNSGLANRKVLFF</sequence>
<protein>
    <submittedName>
        <fullName evidence="1">Uncharacterized protein</fullName>
    </submittedName>
</protein>
<organism evidence="1">
    <name type="scientific">marine sediment metagenome</name>
    <dbReference type="NCBI Taxonomy" id="412755"/>
    <lineage>
        <taxon>unclassified sequences</taxon>
        <taxon>metagenomes</taxon>
        <taxon>ecological metagenomes</taxon>
    </lineage>
</organism>
<dbReference type="AlphaFoldDB" id="X1DU39"/>
<feature type="non-terminal residue" evidence="1">
    <location>
        <position position="1"/>
    </location>
</feature>
<reference evidence="1" key="1">
    <citation type="journal article" date="2014" name="Front. Microbiol.">
        <title>High frequency of phylogenetically diverse reductive dehalogenase-homologous genes in deep subseafloor sedimentary metagenomes.</title>
        <authorList>
            <person name="Kawai M."/>
            <person name="Futagami T."/>
            <person name="Toyoda A."/>
            <person name="Takaki Y."/>
            <person name="Nishi S."/>
            <person name="Hori S."/>
            <person name="Arai W."/>
            <person name="Tsubouchi T."/>
            <person name="Morono Y."/>
            <person name="Uchiyama I."/>
            <person name="Ito T."/>
            <person name="Fujiyama A."/>
            <person name="Inagaki F."/>
            <person name="Takami H."/>
        </authorList>
    </citation>
    <scope>NUCLEOTIDE SEQUENCE</scope>
    <source>
        <strain evidence="1">Expedition CK06-06</strain>
    </source>
</reference>